<dbReference type="CDD" id="cd16914">
    <property type="entry name" value="EcfT"/>
    <property type="match status" value="1"/>
</dbReference>
<keyword evidence="2 5" id="KW-0812">Transmembrane</keyword>
<sequence>MMNEQQKTSSKQDPFSKSHPFVNLFYFVCVIGVNMFLVHPIILGFSLIAASLYTARLHSWQSVFRQFFKFLLPSMMIVLFFNVLFNHNGETVLYRFSNGKPITLEAMVYGGLLSVVLAVTILWFRCYNQVMTSDKFIYLFGRILPASSLVISMVFRFVPKFSRQVTLVRQGQQALGRDVTDGTLKERLNHGFSIFLVMITWALENAIDTADSMKARGYGLSGRSSFSVYRLTRRDWWLLTILTSSFGYFMYTVVIGTFSMTYYPKVQLSVWPLTWTSATGMIAFFLLINLPVLLAYVEEAYFKRLRKQAKHHVRLPDYFKQ</sequence>
<feature type="transmembrane region" description="Helical" evidence="5">
    <location>
        <begin position="136"/>
        <end position="158"/>
    </location>
</feature>
<feature type="transmembrane region" description="Helical" evidence="5">
    <location>
        <begin position="236"/>
        <end position="263"/>
    </location>
</feature>
<evidence type="ECO:0000256" key="4">
    <source>
        <dbReference type="ARBA" id="ARBA00023136"/>
    </source>
</evidence>
<dbReference type="Proteomes" id="UP000277864">
    <property type="component" value="Unassembled WGS sequence"/>
</dbReference>
<evidence type="ECO:0000256" key="5">
    <source>
        <dbReference type="SAM" id="Phobius"/>
    </source>
</evidence>
<feature type="transmembrane region" description="Helical" evidence="5">
    <location>
        <begin position="106"/>
        <end position="124"/>
    </location>
</feature>
<dbReference type="GO" id="GO:0005886">
    <property type="term" value="C:plasma membrane"/>
    <property type="evidence" value="ECO:0007669"/>
    <property type="project" value="UniProtKB-ARBA"/>
</dbReference>
<reference evidence="6 7" key="1">
    <citation type="submission" date="2018-03" db="EMBL/GenBank/DDBJ databases">
        <authorList>
            <person name="Gulvik C.A."/>
        </authorList>
    </citation>
    <scope>NUCLEOTIDE SEQUENCE [LARGE SCALE GENOMIC DNA]</scope>
    <source>
        <strain evidence="6 7">JCM 31581</strain>
    </source>
</reference>
<dbReference type="InterPro" id="IPR003339">
    <property type="entry name" value="ABC/ECF_trnsptr_transmembrane"/>
</dbReference>
<dbReference type="AlphaFoldDB" id="A0A429Z5R9"/>
<dbReference type="EMBL" id="PXZH01000003">
    <property type="protein sequence ID" value="RST89036.1"/>
    <property type="molecule type" value="Genomic_DNA"/>
</dbReference>
<evidence type="ECO:0000256" key="3">
    <source>
        <dbReference type="ARBA" id="ARBA00022989"/>
    </source>
</evidence>
<gene>
    <name evidence="6" type="ORF">C7P63_07025</name>
</gene>
<keyword evidence="4 5" id="KW-0472">Membrane</keyword>
<keyword evidence="7" id="KW-1185">Reference proteome</keyword>
<protein>
    <submittedName>
        <fullName evidence="6">Cobalt transporter</fullName>
    </submittedName>
</protein>
<comment type="caution">
    <text evidence="6">The sequence shown here is derived from an EMBL/GenBank/DDBJ whole genome shotgun (WGS) entry which is preliminary data.</text>
</comment>
<evidence type="ECO:0000256" key="2">
    <source>
        <dbReference type="ARBA" id="ARBA00022692"/>
    </source>
</evidence>
<evidence type="ECO:0000313" key="6">
    <source>
        <dbReference type="EMBL" id="RST89036.1"/>
    </source>
</evidence>
<evidence type="ECO:0000313" key="7">
    <source>
        <dbReference type="Proteomes" id="UP000277864"/>
    </source>
</evidence>
<feature type="transmembrane region" description="Helical" evidence="5">
    <location>
        <begin position="24"/>
        <end position="55"/>
    </location>
</feature>
<proteinExistence type="predicted"/>
<feature type="transmembrane region" description="Helical" evidence="5">
    <location>
        <begin position="67"/>
        <end position="86"/>
    </location>
</feature>
<accession>A0A429Z5R9</accession>
<organism evidence="6 7">
    <name type="scientific">Vagococcus humatus</name>
    <dbReference type="NCBI Taxonomy" id="1889241"/>
    <lineage>
        <taxon>Bacteria</taxon>
        <taxon>Bacillati</taxon>
        <taxon>Bacillota</taxon>
        <taxon>Bacilli</taxon>
        <taxon>Lactobacillales</taxon>
        <taxon>Enterococcaceae</taxon>
        <taxon>Vagococcus</taxon>
    </lineage>
</organism>
<feature type="transmembrane region" description="Helical" evidence="5">
    <location>
        <begin position="275"/>
        <end position="297"/>
    </location>
</feature>
<keyword evidence="3 5" id="KW-1133">Transmembrane helix</keyword>
<comment type="subcellular location">
    <subcellularLocation>
        <location evidence="1">Membrane</location>
        <topology evidence="1">Multi-pass membrane protein</topology>
    </subcellularLocation>
</comment>
<evidence type="ECO:0000256" key="1">
    <source>
        <dbReference type="ARBA" id="ARBA00004141"/>
    </source>
</evidence>
<name>A0A429Z5R9_9ENTE</name>